<dbReference type="InterPro" id="IPR027443">
    <property type="entry name" value="IPNS-like_sf"/>
</dbReference>
<dbReference type="InterPro" id="IPR026992">
    <property type="entry name" value="DIOX_N"/>
</dbReference>
<feature type="domain" description="Isopenicillin N synthase-like Fe(2+) 2OG dioxygenase" evidence="3">
    <location>
        <begin position="135"/>
        <end position="202"/>
    </location>
</feature>
<organism evidence="5 6">
    <name type="scientific">Quercus lobata</name>
    <name type="common">Valley oak</name>
    <dbReference type="NCBI Taxonomy" id="97700"/>
    <lineage>
        <taxon>Eukaryota</taxon>
        <taxon>Viridiplantae</taxon>
        <taxon>Streptophyta</taxon>
        <taxon>Embryophyta</taxon>
        <taxon>Tracheophyta</taxon>
        <taxon>Spermatophyta</taxon>
        <taxon>Magnoliopsida</taxon>
        <taxon>eudicotyledons</taxon>
        <taxon>Gunneridae</taxon>
        <taxon>Pentapetalae</taxon>
        <taxon>rosids</taxon>
        <taxon>fabids</taxon>
        <taxon>Fagales</taxon>
        <taxon>Fagaceae</taxon>
        <taxon>Quercus</taxon>
    </lineage>
</organism>
<evidence type="ECO:0008006" key="7">
    <source>
        <dbReference type="Google" id="ProtNLM"/>
    </source>
</evidence>
<dbReference type="AlphaFoldDB" id="A0A7N2MSY1"/>
<dbReference type="PANTHER" id="PTHR47990">
    <property type="entry name" value="2-OXOGLUTARATE (2OG) AND FE(II)-DEPENDENT OXYGENASE SUPERFAMILY PROTEIN-RELATED"/>
    <property type="match status" value="1"/>
</dbReference>
<reference evidence="5 6" key="1">
    <citation type="journal article" date="2016" name="G3 (Bethesda)">
        <title>First Draft Assembly and Annotation of the Genome of a California Endemic Oak Quercus lobata Nee (Fagaceae).</title>
        <authorList>
            <person name="Sork V.L."/>
            <person name="Fitz-Gibbon S.T."/>
            <person name="Puiu D."/>
            <person name="Crepeau M."/>
            <person name="Gugger P.F."/>
            <person name="Sherman R."/>
            <person name="Stevens K."/>
            <person name="Langley C.H."/>
            <person name="Pellegrini M."/>
            <person name="Salzberg S.L."/>
        </authorList>
    </citation>
    <scope>NUCLEOTIDE SEQUENCE [LARGE SCALE GENOMIC DNA]</scope>
    <source>
        <strain evidence="5 6">cv. SW786</strain>
    </source>
</reference>
<proteinExistence type="predicted"/>
<keyword evidence="2" id="KW-0408">Iron</keyword>
<feature type="domain" description="Non-haem dioxygenase N-terminal" evidence="4">
    <location>
        <begin position="9"/>
        <end position="99"/>
    </location>
</feature>
<dbReference type="EnsemblPlants" id="QL10p057631:mrna">
    <property type="protein sequence ID" value="QL10p057631:mrna"/>
    <property type="gene ID" value="QL10p057631"/>
</dbReference>
<dbReference type="InterPro" id="IPR050231">
    <property type="entry name" value="Iron_ascorbate_oxido_reductase"/>
</dbReference>
<evidence type="ECO:0000313" key="6">
    <source>
        <dbReference type="Proteomes" id="UP000594261"/>
    </source>
</evidence>
<name>A0A7N2MSY1_QUELO</name>
<keyword evidence="1" id="KW-0479">Metal-binding</keyword>
<evidence type="ECO:0000256" key="1">
    <source>
        <dbReference type="ARBA" id="ARBA00022723"/>
    </source>
</evidence>
<sequence length="331" mass="37094">MAIQTQAKIPVLDFSSEDLKPGTGSWFSMRKQVCHALKEYGCFVVELGHKVSLQLHNKIFDAVGELFDFPTETKKEITYEKPLHGYASSALHEHSYVKQMEELDKMVRRLVFENYGAEKYYNSHMESTTHTVAFLKYNEPQKTGTNTGLKSHTDKHFTFILHQNRIKGLEIKTKNGEWIGFDPSPSTFIFLAADALQKFTQSSSFSPIRLSPAIRPYASLLCRAHFLPSSLQEMELGLKRALAVKKATDLQTMAGSLSAPAAKTSHKRKNQANRGRLAKKIISQPIALDLTRSQSNPNPPRHGVGKGLMTPCVLVINELVPSQVPLLVKDE</sequence>
<evidence type="ECO:0000256" key="2">
    <source>
        <dbReference type="ARBA" id="ARBA00023004"/>
    </source>
</evidence>
<dbReference type="Gramene" id="QL10p057631:mrna">
    <property type="protein sequence ID" value="QL10p057631:mrna"/>
    <property type="gene ID" value="QL10p057631"/>
</dbReference>
<evidence type="ECO:0000313" key="5">
    <source>
        <dbReference type="EnsemblPlants" id="QL10p057631:mrna"/>
    </source>
</evidence>
<dbReference type="InterPro" id="IPR044861">
    <property type="entry name" value="IPNS-like_FE2OG_OXY"/>
</dbReference>
<protein>
    <recommendedName>
        <fullName evidence="7">2-oxoglutarate-dependent dioxygenase</fullName>
    </recommendedName>
</protein>
<dbReference type="Pfam" id="PF03171">
    <property type="entry name" value="2OG-FeII_Oxy"/>
    <property type="match status" value="1"/>
</dbReference>
<dbReference type="Gene3D" id="2.60.120.330">
    <property type="entry name" value="B-lactam Antibiotic, Isopenicillin N Synthase, Chain"/>
    <property type="match status" value="2"/>
</dbReference>
<evidence type="ECO:0000259" key="4">
    <source>
        <dbReference type="Pfam" id="PF14226"/>
    </source>
</evidence>
<dbReference type="Pfam" id="PF14226">
    <property type="entry name" value="DIOX_N"/>
    <property type="match status" value="1"/>
</dbReference>
<dbReference type="Proteomes" id="UP000594261">
    <property type="component" value="Chromosome 10"/>
</dbReference>
<keyword evidence="6" id="KW-1185">Reference proteome</keyword>
<evidence type="ECO:0000259" key="3">
    <source>
        <dbReference type="Pfam" id="PF03171"/>
    </source>
</evidence>
<dbReference type="GO" id="GO:0046872">
    <property type="term" value="F:metal ion binding"/>
    <property type="evidence" value="ECO:0007669"/>
    <property type="project" value="UniProtKB-KW"/>
</dbReference>
<dbReference type="SUPFAM" id="SSF51197">
    <property type="entry name" value="Clavaminate synthase-like"/>
    <property type="match status" value="1"/>
</dbReference>
<accession>A0A7N2MSY1</accession>
<dbReference type="InParanoid" id="A0A7N2MSY1"/>
<reference evidence="5" key="2">
    <citation type="submission" date="2021-01" db="UniProtKB">
        <authorList>
            <consortium name="EnsemblPlants"/>
        </authorList>
    </citation>
    <scope>IDENTIFICATION</scope>
</reference>
<dbReference type="EMBL" id="LRBV02000010">
    <property type="status" value="NOT_ANNOTATED_CDS"/>
    <property type="molecule type" value="Genomic_DNA"/>
</dbReference>